<reference evidence="2 3" key="1">
    <citation type="submission" date="2021-01" db="EMBL/GenBank/DDBJ databases">
        <title>Whole genome shotgun sequence of Catellatospora bangladeshensis NBRC 107357.</title>
        <authorList>
            <person name="Komaki H."/>
            <person name="Tamura T."/>
        </authorList>
    </citation>
    <scope>NUCLEOTIDE SEQUENCE [LARGE SCALE GENOMIC DNA]</scope>
    <source>
        <strain evidence="2 3">NBRC 107357</strain>
    </source>
</reference>
<keyword evidence="3" id="KW-1185">Reference proteome</keyword>
<dbReference type="SUPFAM" id="SSF51110">
    <property type="entry name" value="alpha-D-mannose-specific plant lectins"/>
    <property type="match status" value="1"/>
</dbReference>
<feature type="chain" id="PRO_5035159314" description="Bulb-type lectin domain-containing protein" evidence="1">
    <location>
        <begin position="19"/>
        <end position="157"/>
    </location>
</feature>
<name>A0A8J3JSE6_9ACTN</name>
<dbReference type="EMBL" id="BONF01000053">
    <property type="protein sequence ID" value="GIF85823.1"/>
    <property type="molecule type" value="Genomic_DNA"/>
</dbReference>
<comment type="caution">
    <text evidence="2">The sequence shown here is derived from an EMBL/GenBank/DDBJ whole genome shotgun (WGS) entry which is preliminary data.</text>
</comment>
<evidence type="ECO:0000313" key="2">
    <source>
        <dbReference type="EMBL" id="GIF85823.1"/>
    </source>
</evidence>
<evidence type="ECO:0000313" key="3">
    <source>
        <dbReference type="Proteomes" id="UP000601223"/>
    </source>
</evidence>
<proteinExistence type="predicted"/>
<organism evidence="2 3">
    <name type="scientific">Catellatospora bangladeshensis</name>
    <dbReference type="NCBI Taxonomy" id="310355"/>
    <lineage>
        <taxon>Bacteria</taxon>
        <taxon>Bacillati</taxon>
        <taxon>Actinomycetota</taxon>
        <taxon>Actinomycetes</taxon>
        <taxon>Micromonosporales</taxon>
        <taxon>Micromonosporaceae</taxon>
        <taxon>Catellatospora</taxon>
    </lineage>
</organism>
<gene>
    <name evidence="2" type="ORF">Cba03nite_71720</name>
</gene>
<accession>A0A8J3JSE6</accession>
<dbReference type="RefSeq" id="WP_203756267.1">
    <property type="nucleotide sequence ID" value="NZ_BONF01000053.1"/>
</dbReference>
<dbReference type="Gene3D" id="2.90.10.10">
    <property type="entry name" value="Bulb-type lectin domain"/>
    <property type="match status" value="1"/>
</dbReference>
<feature type="signal peptide" evidence="1">
    <location>
        <begin position="1"/>
        <end position="18"/>
    </location>
</feature>
<sequence>MIAAVVALVAVSASPAAAYPGSDLTNKGLAVYKQGSGSSPTQLTVNQYIWNDVVFKNAATGQVYSVTKLWLVVQSDGNLVLYKHPSGGSTQVCWAVNQYQANAPSPKLIYTSTGRAQLWWDNVLKWQSGAYGGSSIDISGSTGQLYIGYQPISPACY</sequence>
<protein>
    <recommendedName>
        <fullName evidence="4">Bulb-type lectin domain-containing protein</fullName>
    </recommendedName>
</protein>
<keyword evidence="1" id="KW-0732">Signal</keyword>
<dbReference type="AlphaFoldDB" id="A0A8J3JSE6"/>
<evidence type="ECO:0008006" key="4">
    <source>
        <dbReference type="Google" id="ProtNLM"/>
    </source>
</evidence>
<evidence type="ECO:0000256" key="1">
    <source>
        <dbReference type="SAM" id="SignalP"/>
    </source>
</evidence>
<dbReference type="Proteomes" id="UP000601223">
    <property type="component" value="Unassembled WGS sequence"/>
</dbReference>
<dbReference type="InterPro" id="IPR036426">
    <property type="entry name" value="Bulb-type_lectin_dom_sf"/>
</dbReference>